<keyword evidence="1" id="KW-0812">Transmembrane</keyword>
<keyword evidence="1" id="KW-0472">Membrane</keyword>
<sequence>MKKHLSALISFLVTGSFFAPIVALAANTALKPIVPQETCPLGYGAMFGMVQTIMSDAVILATIFMVVLIAYSGFLFVTNPASPDNISKGRTVLIDAIIGFVIVLSAWLLVNELMAVFTTGGLASFTALLKPTGATNCL</sequence>
<organism evidence="2">
    <name type="scientific">hydrothermal vent metagenome</name>
    <dbReference type="NCBI Taxonomy" id="652676"/>
    <lineage>
        <taxon>unclassified sequences</taxon>
        <taxon>metagenomes</taxon>
        <taxon>ecological metagenomes</taxon>
    </lineage>
</organism>
<evidence type="ECO:0000313" key="2">
    <source>
        <dbReference type="EMBL" id="VAW32679.1"/>
    </source>
</evidence>
<accession>A0A3B0V752</accession>
<dbReference type="Pfam" id="PF18895">
    <property type="entry name" value="T4SS_pilin"/>
    <property type="match status" value="1"/>
</dbReference>
<evidence type="ECO:0000256" key="1">
    <source>
        <dbReference type="SAM" id="Phobius"/>
    </source>
</evidence>
<dbReference type="EMBL" id="UOEV01000062">
    <property type="protein sequence ID" value="VAW32679.1"/>
    <property type="molecule type" value="Genomic_DNA"/>
</dbReference>
<dbReference type="AlphaFoldDB" id="A0A3B0V752"/>
<protein>
    <submittedName>
        <fullName evidence="2">Uncharacterized protein</fullName>
    </submittedName>
</protein>
<name>A0A3B0V752_9ZZZZ</name>
<feature type="transmembrane region" description="Helical" evidence="1">
    <location>
        <begin position="92"/>
        <end position="110"/>
    </location>
</feature>
<feature type="transmembrane region" description="Helical" evidence="1">
    <location>
        <begin position="49"/>
        <end position="71"/>
    </location>
</feature>
<keyword evidence="1" id="KW-1133">Transmembrane helix</keyword>
<proteinExistence type="predicted"/>
<gene>
    <name evidence="2" type="ORF">MNBD_CPR01-539</name>
</gene>
<dbReference type="InterPro" id="IPR043993">
    <property type="entry name" value="T4SS_pilin"/>
</dbReference>
<reference evidence="2" key="1">
    <citation type="submission" date="2018-06" db="EMBL/GenBank/DDBJ databases">
        <authorList>
            <person name="Zhirakovskaya E."/>
        </authorList>
    </citation>
    <scope>NUCLEOTIDE SEQUENCE</scope>
</reference>